<evidence type="ECO:0000256" key="2">
    <source>
        <dbReference type="ARBA" id="ARBA00022801"/>
    </source>
</evidence>
<keyword evidence="3" id="KW-0732">Signal</keyword>
<feature type="signal peptide" evidence="3">
    <location>
        <begin position="1"/>
        <end position="25"/>
    </location>
</feature>
<dbReference type="Proteomes" id="UP000313988">
    <property type="component" value="Unassembled WGS sequence"/>
</dbReference>
<keyword evidence="1" id="KW-0479">Metal-binding</keyword>
<dbReference type="PANTHER" id="PTHR31302:SF31">
    <property type="entry name" value="PHOSPHODIESTERASE YAEI"/>
    <property type="match status" value="1"/>
</dbReference>
<dbReference type="CDD" id="cd07385">
    <property type="entry name" value="MPP_YkuE_C"/>
    <property type="match status" value="1"/>
</dbReference>
<dbReference type="Gene3D" id="3.60.21.10">
    <property type="match status" value="1"/>
</dbReference>
<dbReference type="GO" id="GO:0016020">
    <property type="term" value="C:membrane"/>
    <property type="evidence" value="ECO:0007669"/>
    <property type="project" value="GOC"/>
</dbReference>
<organism evidence="6 7">
    <name type="scientific">Deinococcus radiopugnans ATCC 19172</name>
    <dbReference type="NCBI Taxonomy" id="585398"/>
    <lineage>
        <taxon>Bacteria</taxon>
        <taxon>Thermotogati</taxon>
        <taxon>Deinococcota</taxon>
        <taxon>Deinococci</taxon>
        <taxon>Deinococcales</taxon>
        <taxon>Deinococcaceae</taxon>
        <taxon>Deinococcus</taxon>
    </lineage>
</organism>
<evidence type="ECO:0000259" key="4">
    <source>
        <dbReference type="Pfam" id="PF00149"/>
    </source>
</evidence>
<reference evidence="5 8" key="2">
    <citation type="submission" date="2020-08" db="EMBL/GenBank/DDBJ databases">
        <title>Genomic Encyclopedia of Type Strains, Phase IV (KMG-IV): sequencing the most valuable type-strain genomes for metagenomic binning, comparative biology and taxonomic classification.</title>
        <authorList>
            <person name="Goeker M."/>
        </authorList>
    </citation>
    <scope>NUCLEOTIDE SEQUENCE [LARGE SCALE GENOMIC DNA]</scope>
    <source>
        <strain evidence="5 8">DSM 12027</strain>
    </source>
</reference>
<evidence type="ECO:0000313" key="6">
    <source>
        <dbReference type="EMBL" id="TNM71781.1"/>
    </source>
</evidence>
<reference evidence="6 7" key="1">
    <citation type="submission" date="2019-06" db="EMBL/GenBank/DDBJ databases">
        <title>Genome sequence of Deinococcus radiopugnans ATCC 19172.</title>
        <authorList>
            <person name="Maclea K.S."/>
            <person name="Maynard C.R."/>
        </authorList>
    </citation>
    <scope>NUCLEOTIDE SEQUENCE [LARGE SCALE GENOMIC DNA]</scope>
    <source>
        <strain evidence="6 7">ATCC 19172</strain>
    </source>
</reference>
<dbReference type="InterPro" id="IPR029052">
    <property type="entry name" value="Metallo-depent_PP-like"/>
</dbReference>
<evidence type="ECO:0000313" key="8">
    <source>
        <dbReference type="Proteomes" id="UP000629870"/>
    </source>
</evidence>
<dbReference type="GO" id="GO:0009245">
    <property type="term" value="P:lipid A biosynthetic process"/>
    <property type="evidence" value="ECO:0007669"/>
    <property type="project" value="TreeGrafter"/>
</dbReference>
<accession>A0A5C4Y8A4</accession>
<evidence type="ECO:0000256" key="3">
    <source>
        <dbReference type="SAM" id="SignalP"/>
    </source>
</evidence>
<proteinExistence type="predicted"/>
<dbReference type="EMBL" id="VDMO01000006">
    <property type="protein sequence ID" value="TNM71781.1"/>
    <property type="molecule type" value="Genomic_DNA"/>
</dbReference>
<gene>
    <name evidence="6" type="ORF">FHR04_07535</name>
    <name evidence="5" type="ORF">HNQ04_000010</name>
</gene>
<feature type="domain" description="Calcineurin-like phosphoesterase" evidence="4">
    <location>
        <begin position="50"/>
        <end position="226"/>
    </location>
</feature>
<keyword evidence="8" id="KW-1185">Reference proteome</keyword>
<dbReference type="GO" id="GO:0046872">
    <property type="term" value="F:metal ion binding"/>
    <property type="evidence" value="ECO:0007669"/>
    <property type="project" value="UniProtKB-KW"/>
</dbReference>
<dbReference type="PANTHER" id="PTHR31302">
    <property type="entry name" value="TRANSMEMBRANE PROTEIN WITH METALLOPHOSPHOESTERASE DOMAIN-RELATED"/>
    <property type="match status" value="1"/>
</dbReference>
<dbReference type="EMBL" id="JACHEW010000001">
    <property type="protein sequence ID" value="MBB6014786.1"/>
    <property type="molecule type" value="Genomic_DNA"/>
</dbReference>
<keyword evidence="2" id="KW-0378">Hydrolase</keyword>
<evidence type="ECO:0000256" key="1">
    <source>
        <dbReference type="ARBA" id="ARBA00022723"/>
    </source>
</evidence>
<evidence type="ECO:0000313" key="7">
    <source>
        <dbReference type="Proteomes" id="UP000313988"/>
    </source>
</evidence>
<dbReference type="SUPFAM" id="SSF56300">
    <property type="entry name" value="Metallo-dependent phosphatases"/>
    <property type="match status" value="1"/>
</dbReference>
<dbReference type="Proteomes" id="UP000629870">
    <property type="component" value="Unassembled WGS sequence"/>
</dbReference>
<name>A0A5C4Y8A4_9DEIO</name>
<sequence>MNWRRISLPRRAALTGLLALGAARAASLSGADRAVVVRHTAGLPGLTRPLRVAQLTDLHYGLYIGAEQVRAWVDATLIERPDLIVITGDFLDADVMGGAAPLLAELSRLSAPLGVYGVWGNHDYGSFGQYARRFHSPQRADWRERRAHFAAALADSGVTILTNAGVQLRPDVYLAGVDDWMQGQPDLTAALRGRGGGATLLLSHNPDQLPFVPASVGLTLCGHTHGGQVRLPLLGAVSTASAHGQRFAQGWVQAPARAFVSRGLGMTAVPARLSCPAEIAVFELEPVQAGFTAGPPRSR</sequence>
<dbReference type="AlphaFoldDB" id="A0A5C4Y8A4"/>
<dbReference type="InterPro" id="IPR051158">
    <property type="entry name" value="Metallophosphoesterase_sf"/>
</dbReference>
<dbReference type="Pfam" id="PF00149">
    <property type="entry name" value="Metallophos"/>
    <property type="match status" value="1"/>
</dbReference>
<dbReference type="GO" id="GO:0008758">
    <property type="term" value="F:UDP-2,3-diacylglucosamine hydrolase activity"/>
    <property type="evidence" value="ECO:0007669"/>
    <property type="project" value="TreeGrafter"/>
</dbReference>
<comment type="caution">
    <text evidence="6">The sequence shown here is derived from an EMBL/GenBank/DDBJ whole genome shotgun (WGS) entry which is preliminary data.</text>
</comment>
<protein>
    <submittedName>
        <fullName evidence="6">Metallophosphoesterase</fullName>
    </submittedName>
</protein>
<dbReference type="InterPro" id="IPR004843">
    <property type="entry name" value="Calcineurin-like_PHP"/>
</dbReference>
<feature type="chain" id="PRO_5022700967" evidence="3">
    <location>
        <begin position="26"/>
        <end position="299"/>
    </location>
</feature>
<dbReference type="RefSeq" id="WP_139402119.1">
    <property type="nucleotide sequence ID" value="NZ_JACHEW010000001.1"/>
</dbReference>
<dbReference type="OrthoDB" id="9780884at2"/>
<evidence type="ECO:0000313" key="5">
    <source>
        <dbReference type="EMBL" id="MBB6014786.1"/>
    </source>
</evidence>